<reference evidence="1" key="1">
    <citation type="submission" date="2018-02" db="EMBL/GenBank/DDBJ databases">
        <title>Rhizophora mucronata_Transcriptome.</title>
        <authorList>
            <person name="Meera S.P."/>
            <person name="Sreeshan A."/>
            <person name="Augustine A."/>
        </authorList>
    </citation>
    <scope>NUCLEOTIDE SEQUENCE</scope>
    <source>
        <tissue evidence="1">Leaf</tissue>
    </source>
</reference>
<accession>A0A2P2PAR7</accession>
<evidence type="ECO:0000313" key="1">
    <source>
        <dbReference type="EMBL" id="MBX51779.1"/>
    </source>
</evidence>
<proteinExistence type="predicted"/>
<protein>
    <submittedName>
        <fullName evidence="1">Uncharacterized protein</fullName>
    </submittedName>
</protein>
<sequence length="9" mass="1086">MQFLNFAIC</sequence>
<name>A0A2P2PAR7_RHIMU</name>
<dbReference type="EMBL" id="GGEC01071295">
    <property type="protein sequence ID" value="MBX51779.1"/>
    <property type="molecule type" value="Transcribed_RNA"/>
</dbReference>
<organism evidence="1">
    <name type="scientific">Rhizophora mucronata</name>
    <name type="common">Asiatic mangrove</name>
    <dbReference type="NCBI Taxonomy" id="61149"/>
    <lineage>
        <taxon>Eukaryota</taxon>
        <taxon>Viridiplantae</taxon>
        <taxon>Streptophyta</taxon>
        <taxon>Embryophyta</taxon>
        <taxon>Tracheophyta</taxon>
        <taxon>Spermatophyta</taxon>
        <taxon>Magnoliopsida</taxon>
        <taxon>eudicotyledons</taxon>
        <taxon>Gunneridae</taxon>
        <taxon>Pentapetalae</taxon>
        <taxon>rosids</taxon>
        <taxon>fabids</taxon>
        <taxon>Malpighiales</taxon>
        <taxon>Rhizophoraceae</taxon>
        <taxon>Rhizophora</taxon>
    </lineage>
</organism>